<sequence>MKKTTRSLIALSLLFSLILISCNDNDKRKEMEDRENAKVGKVYDREQQGIEHENRENQFPSSRNDSGKGTGQETGAPSDTTAAKEITPQAQTH</sequence>
<dbReference type="Proteomes" id="UP001464555">
    <property type="component" value="Unassembled WGS sequence"/>
</dbReference>
<protein>
    <recommendedName>
        <fullName evidence="5">Lipoprotein</fullName>
    </recommendedName>
</protein>
<dbReference type="PROSITE" id="PS51257">
    <property type="entry name" value="PROKAR_LIPOPROTEIN"/>
    <property type="match status" value="1"/>
</dbReference>
<keyword evidence="2" id="KW-0732">Signal</keyword>
<feature type="chain" id="PRO_5045649149" description="Lipoprotein" evidence="2">
    <location>
        <begin position="27"/>
        <end position="93"/>
    </location>
</feature>
<evidence type="ECO:0000256" key="2">
    <source>
        <dbReference type="SAM" id="SignalP"/>
    </source>
</evidence>
<evidence type="ECO:0000313" key="3">
    <source>
        <dbReference type="EMBL" id="MEL1243367.1"/>
    </source>
</evidence>
<evidence type="ECO:0000313" key="4">
    <source>
        <dbReference type="Proteomes" id="UP001464555"/>
    </source>
</evidence>
<evidence type="ECO:0000256" key="1">
    <source>
        <dbReference type="SAM" id="MobiDB-lite"/>
    </source>
</evidence>
<dbReference type="RefSeq" id="WP_341695688.1">
    <property type="nucleotide sequence ID" value="NZ_JBBYHR010000002.1"/>
</dbReference>
<dbReference type="EMBL" id="JBBYHR010000002">
    <property type="protein sequence ID" value="MEL1243367.1"/>
    <property type="molecule type" value="Genomic_DNA"/>
</dbReference>
<comment type="caution">
    <text evidence="3">The sequence shown here is derived from an EMBL/GenBank/DDBJ whole genome shotgun (WGS) entry which is preliminary data.</text>
</comment>
<reference evidence="3 4" key="1">
    <citation type="submission" date="2024-04" db="EMBL/GenBank/DDBJ databases">
        <title>Flavobacterium sp. DGU11 16S ribosomal RNA gene Genome sequencing and assembly.</title>
        <authorList>
            <person name="Park S."/>
        </authorList>
    </citation>
    <scope>NUCLEOTIDE SEQUENCE [LARGE SCALE GENOMIC DNA]</scope>
    <source>
        <strain evidence="3 4">DGU11</strain>
    </source>
</reference>
<gene>
    <name evidence="3" type="ORF">AAEO56_03765</name>
</gene>
<feature type="signal peptide" evidence="2">
    <location>
        <begin position="1"/>
        <end position="26"/>
    </location>
</feature>
<feature type="region of interest" description="Disordered" evidence="1">
    <location>
        <begin position="24"/>
        <end position="93"/>
    </location>
</feature>
<proteinExistence type="predicted"/>
<organism evidence="3 4">
    <name type="scientific">Flavobacterium arundinis</name>
    <dbReference type="NCBI Taxonomy" id="3139143"/>
    <lineage>
        <taxon>Bacteria</taxon>
        <taxon>Pseudomonadati</taxon>
        <taxon>Bacteroidota</taxon>
        <taxon>Flavobacteriia</taxon>
        <taxon>Flavobacteriales</taxon>
        <taxon>Flavobacteriaceae</taxon>
        <taxon>Flavobacterium</taxon>
    </lineage>
</organism>
<evidence type="ECO:0008006" key="5">
    <source>
        <dbReference type="Google" id="ProtNLM"/>
    </source>
</evidence>
<accession>A0ABU9HUW8</accession>
<feature type="compositionally biased region" description="Polar residues" evidence="1">
    <location>
        <begin position="71"/>
        <end position="81"/>
    </location>
</feature>
<name>A0ABU9HUW8_9FLAO</name>
<keyword evidence="4" id="KW-1185">Reference proteome</keyword>
<feature type="compositionally biased region" description="Basic and acidic residues" evidence="1">
    <location>
        <begin position="24"/>
        <end position="56"/>
    </location>
</feature>